<dbReference type="EMBL" id="LT629757">
    <property type="protein sequence ID" value="SDS76677.1"/>
    <property type="molecule type" value="Genomic_DNA"/>
</dbReference>
<dbReference type="RefSeq" id="WP_091730448.1">
    <property type="nucleotide sequence ID" value="NZ_LT629757.1"/>
</dbReference>
<evidence type="ECO:0000256" key="1">
    <source>
        <dbReference type="SAM" id="Phobius"/>
    </source>
</evidence>
<dbReference type="AlphaFoldDB" id="A0A1H1UVY8"/>
<dbReference type="OrthoDB" id="4207784at2"/>
<organism evidence="2 3">
    <name type="scientific">Nocardioides scoriae</name>
    <dbReference type="NCBI Taxonomy" id="642780"/>
    <lineage>
        <taxon>Bacteria</taxon>
        <taxon>Bacillati</taxon>
        <taxon>Actinomycetota</taxon>
        <taxon>Actinomycetes</taxon>
        <taxon>Propionibacteriales</taxon>
        <taxon>Nocardioidaceae</taxon>
        <taxon>Nocardioides</taxon>
    </lineage>
</organism>
<dbReference type="STRING" id="642780.SAMN04488570_2642"/>
<accession>A0A1H1UVY8</accession>
<gene>
    <name evidence="2" type="ORF">SAMN04488570_2642</name>
</gene>
<reference evidence="3" key="1">
    <citation type="submission" date="2016-10" db="EMBL/GenBank/DDBJ databases">
        <authorList>
            <person name="Varghese N."/>
            <person name="Submissions S."/>
        </authorList>
    </citation>
    <scope>NUCLEOTIDE SEQUENCE [LARGE SCALE GENOMIC DNA]</scope>
    <source>
        <strain evidence="3">DSM 22127</strain>
    </source>
</reference>
<sequence>MSTKQELIAAVRARTEGTPYKLEETADGFDVGIDLADATYYTLMYQKKLEKTFTYRVKLDEASQTMSITDDSYELTWKRGADVSGGTPVPTMGARLSRSMGRLESKSFEKTYAVNQDGDFGKVVDYSFDSSEGRKLIREPAQQQGWKEQAGTQQKIGIAFAVGALVLVLVVVVLLLVLL</sequence>
<evidence type="ECO:0000313" key="2">
    <source>
        <dbReference type="EMBL" id="SDS76677.1"/>
    </source>
</evidence>
<keyword evidence="1" id="KW-1133">Transmembrane helix</keyword>
<keyword evidence="1" id="KW-0472">Membrane</keyword>
<name>A0A1H1UVY8_9ACTN</name>
<evidence type="ECO:0000313" key="3">
    <source>
        <dbReference type="Proteomes" id="UP000198859"/>
    </source>
</evidence>
<dbReference type="Proteomes" id="UP000198859">
    <property type="component" value="Chromosome I"/>
</dbReference>
<protein>
    <submittedName>
        <fullName evidence="2">Uncharacterized protein</fullName>
    </submittedName>
</protein>
<keyword evidence="1" id="KW-0812">Transmembrane</keyword>
<proteinExistence type="predicted"/>
<feature type="transmembrane region" description="Helical" evidence="1">
    <location>
        <begin position="156"/>
        <end position="178"/>
    </location>
</feature>
<keyword evidence="3" id="KW-1185">Reference proteome</keyword>